<comment type="pathway">
    <text evidence="1">Protein modification; peptidyl-diphthamide biosynthesis.</text>
</comment>
<dbReference type="PANTHER" id="PTHR21454">
    <property type="entry name" value="DPH3 HOMOLOG-RELATED"/>
    <property type="match status" value="1"/>
</dbReference>
<dbReference type="Proteomes" id="UP000001811">
    <property type="component" value="Unplaced"/>
</dbReference>
<dbReference type="Gene3D" id="3.10.660.10">
    <property type="entry name" value="DPH Zinc finger"/>
    <property type="match status" value="1"/>
</dbReference>
<dbReference type="Ensembl" id="ENSOCUT00000044402.1">
    <property type="protein sequence ID" value="ENSOCUP00000039179.1"/>
    <property type="gene ID" value="ENSOCUG00000036467.1"/>
</dbReference>
<dbReference type="GO" id="GO:0017183">
    <property type="term" value="P:protein histidyl modification to diphthamide"/>
    <property type="evidence" value="ECO:0007669"/>
    <property type="project" value="InterPro"/>
</dbReference>
<dbReference type="GeneTree" id="ENSGT00390000007225"/>
<accession>A0A5F9D1B5</accession>
<reference evidence="11 12" key="1">
    <citation type="journal article" date="2011" name="Nature">
        <title>A high-resolution map of human evolutionary constraint using 29 mammals.</title>
        <authorList>
            <person name="Lindblad-Toh K."/>
            <person name="Garber M."/>
            <person name="Zuk O."/>
            <person name="Lin M.F."/>
            <person name="Parker B.J."/>
            <person name="Washietl S."/>
            <person name="Kheradpour P."/>
            <person name="Ernst J."/>
            <person name="Jordan G."/>
            <person name="Mauceli E."/>
            <person name="Ward L.D."/>
            <person name="Lowe C.B."/>
            <person name="Holloway A.K."/>
            <person name="Clamp M."/>
            <person name="Gnerre S."/>
            <person name="Alfoldi J."/>
            <person name="Beal K."/>
            <person name="Chang J."/>
            <person name="Clawson H."/>
            <person name="Cuff J."/>
            <person name="Di Palma F."/>
            <person name="Fitzgerald S."/>
            <person name="Flicek P."/>
            <person name="Guttman M."/>
            <person name="Hubisz M.J."/>
            <person name="Jaffe D.B."/>
            <person name="Jungreis I."/>
            <person name="Kent W.J."/>
            <person name="Kostka D."/>
            <person name="Lara M."/>
            <person name="Martins A.L."/>
            <person name="Massingham T."/>
            <person name="Moltke I."/>
            <person name="Raney B.J."/>
            <person name="Rasmussen M.D."/>
            <person name="Robinson J."/>
            <person name="Stark A."/>
            <person name="Vilella A.J."/>
            <person name="Wen J."/>
            <person name="Xie X."/>
            <person name="Zody M.C."/>
            <person name="Baldwin J."/>
            <person name="Bloom T."/>
            <person name="Chin C.W."/>
            <person name="Heiman D."/>
            <person name="Nicol R."/>
            <person name="Nusbaum C."/>
            <person name="Young S."/>
            <person name="Wilkinson J."/>
            <person name="Worley K.C."/>
            <person name="Kovar C.L."/>
            <person name="Muzny D.M."/>
            <person name="Gibbs R.A."/>
            <person name="Cree A."/>
            <person name="Dihn H.H."/>
            <person name="Fowler G."/>
            <person name="Jhangiani S."/>
            <person name="Joshi V."/>
            <person name="Lee S."/>
            <person name="Lewis L.R."/>
            <person name="Nazareth L.V."/>
            <person name="Okwuonu G."/>
            <person name="Santibanez J."/>
            <person name="Warren W.C."/>
            <person name="Mardis E.R."/>
            <person name="Weinstock G.M."/>
            <person name="Wilson R.K."/>
            <person name="Delehaunty K."/>
            <person name="Dooling D."/>
            <person name="Fronik C."/>
            <person name="Fulton L."/>
            <person name="Fulton B."/>
            <person name="Graves T."/>
            <person name="Minx P."/>
            <person name="Sodergren E."/>
            <person name="Birney E."/>
            <person name="Margulies E.H."/>
            <person name="Herrero J."/>
            <person name="Green E.D."/>
            <person name="Haussler D."/>
            <person name="Siepel A."/>
            <person name="Goldman N."/>
            <person name="Pollard K.S."/>
            <person name="Pedersen J.S."/>
            <person name="Lander E.S."/>
            <person name="Kellis M."/>
        </authorList>
    </citation>
    <scope>NUCLEOTIDE SEQUENCE [LARGE SCALE GENOMIC DNA]</scope>
    <source>
        <strain evidence="12">Thorbecke</strain>
    </source>
</reference>
<evidence type="ECO:0000256" key="2">
    <source>
        <dbReference type="ARBA" id="ARBA00022723"/>
    </source>
</evidence>
<dbReference type="FunFam" id="3.10.660.10:FF:000001">
    <property type="entry name" value="Diphthamide biosynthesis 3"/>
    <property type="match status" value="1"/>
</dbReference>
<reference evidence="11" key="3">
    <citation type="submission" date="2025-09" db="UniProtKB">
        <authorList>
            <consortium name="Ensembl"/>
        </authorList>
    </citation>
    <scope>IDENTIFICATION</scope>
    <source>
        <strain evidence="11">Thorbecke</strain>
    </source>
</reference>
<evidence type="ECO:0000313" key="12">
    <source>
        <dbReference type="Proteomes" id="UP000001811"/>
    </source>
</evidence>
<evidence type="ECO:0000256" key="8">
    <source>
        <dbReference type="ARBA" id="ARBA00046426"/>
    </source>
</evidence>
<dbReference type="PROSITE" id="PS51074">
    <property type="entry name" value="DPH_MB"/>
    <property type="match status" value="1"/>
</dbReference>
<dbReference type="InParanoid" id="A0A5F9D1B5"/>
<comment type="similarity">
    <text evidence="4">Belongs to the DPH3 family.</text>
</comment>
<evidence type="ECO:0000256" key="6">
    <source>
        <dbReference type="ARBA" id="ARBA00041070"/>
    </source>
</evidence>
<comment type="subunit">
    <text evidence="8">Component of the 2-(3-amino-3-carboxypropyl)histidine synthase complex composed of DPH1, DPH2, DPH3 and a NADH-dependent reductase. Interacts with SERGEF.</text>
</comment>
<protein>
    <recommendedName>
        <fullName evidence="6">Diphthamide biosynthesis protein 3</fullName>
    </recommendedName>
    <alternativeName>
        <fullName evidence="7">CSL-type zinc finger-containing protein 2</fullName>
    </alternativeName>
</protein>
<dbReference type="InterPro" id="IPR044248">
    <property type="entry name" value="DPH3/4-like"/>
</dbReference>
<dbReference type="SUPFAM" id="SSF144217">
    <property type="entry name" value="CSL zinc finger"/>
    <property type="match status" value="1"/>
</dbReference>
<evidence type="ECO:0000256" key="7">
    <source>
        <dbReference type="ARBA" id="ARBA00041904"/>
    </source>
</evidence>
<comment type="catalytic activity">
    <reaction evidence="9">
        <text>2 [3Fe-4S](0)-[protein] + 2 Fe(2+)-[Dph3] + NADH = 2 [4Fe-4S](1+)-[protein] + 2 [Dph3] + NAD(+) + H(+)</text>
        <dbReference type="Rhea" id="RHEA:71239"/>
        <dbReference type="Rhea" id="RHEA-COMP:17997"/>
        <dbReference type="Rhea" id="RHEA-COMP:17998"/>
        <dbReference type="Rhea" id="RHEA-COMP:18001"/>
        <dbReference type="Rhea" id="RHEA-COMP:18002"/>
        <dbReference type="ChEBI" id="CHEBI:15378"/>
        <dbReference type="ChEBI" id="CHEBI:29033"/>
        <dbReference type="ChEBI" id="CHEBI:33723"/>
        <dbReference type="ChEBI" id="CHEBI:47402"/>
        <dbReference type="ChEBI" id="CHEBI:57540"/>
        <dbReference type="ChEBI" id="CHEBI:57945"/>
        <dbReference type="ChEBI" id="CHEBI:83228"/>
    </reaction>
</comment>
<sequence length="113" mass="13164">MLSVVRSPCLGWCPRSQTEVIWDRTCVSRLLAPVTIVLFHNEVEIKDFQYDEDLETYFYPCLCGDNFFITKEAPENDEDVATCPSCFLIIKVIYDKDHVWRNSPSPINQQRIS</sequence>
<dbReference type="InterPro" id="IPR036671">
    <property type="entry name" value="DPH_MB_sf"/>
</dbReference>
<evidence type="ECO:0000256" key="3">
    <source>
        <dbReference type="ARBA" id="ARBA00023004"/>
    </source>
</evidence>
<comment type="catalytic activity">
    <reaction evidence="5">
        <text>[3Fe-4S](1+)-[protein] + Fe(2+)-[Dph3] = [3Fe-4S](0)-[protein] + Fe(3+)-[Dph3]</text>
        <dbReference type="Rhea" id="RHEA:71235"/>
        <dbReference type="Rhea" id="RHEA-COMP:17996"/>
        <dbReference type="Rhea" id="RHEA-COMP:17997"/>
        <dbReference type="Rhea" id="RHEA-COMP:18002"/>
        <dbReference type="Rhea" id="RHEA-COMP:18003"/>
        <dbReference type="ChEBI" id="CHEBI:29033"/>
        <dbReference type="ChEBI" id="CHEBI:29034"/>
        <dbReference type="ChEBI" id="CHEBI:33751"/>
        <dbReference type="ChEBI" id="CHEBI:47402"/>
        <dbReference type="ChEBI" id="CHEBI:83228"/>
    </reaction>
</comment>
<organism evidence="11 12">
    <name type="scientific">Oryctolagus cuniculus</name>
    <name type="common">Rabbit</name>
    <dbReference type="NCBI Taxonomy" id="9986"/>
    <lineage>
        <taxon>Eukaryota</taxon>
        <taxon>Metazoa</taxon>
        <taxon>Chordata</taxon>
        <taxon>Craniata</taxon>
        <taxon>Vertebrata</taxon>
        <taxon>Euteleostomi</taxon>
        <taxon>Mammalia</taxon>
        <taxon>Eutheria</taxon>
        <taxon>Euarchontoglires</taxon>
        <taxon>Glires</taxon>
        <taxon>Lagomorpha</taxon>
        <taxon>Leporidae</taxon>
        <taxon>Oryctolagus</taxon>
    </lineage>
</organism>
<evidence type="ECO:0000256" key="9">
    <source>
        <dbReference type="ARBA" id="ARBA00048125"/>
    </source>
</evidence>
<feature type="domain" description="DPH-type MB" evidence="10">
    <location>
        <begin position="39"/>
        <end position="95"/>
    </location>
</feature>
<dbReference type="GO" id="GO:0046872">
    <property type="term" value="F:metal ion binding"/>
    <property type="evidence" value="ECO:0007669"/>
    <property type="project" value="UniProtKB-KW"/>
</dbReference>
<evidence type="ECO:0000256" key="5">
    <source>
        <dbReference type="ARBA" id="ARBA00036267"/>
    </source>
</evidence>
<evidence type="ECO:0000256" key="4">
    <source>
        <dbReference type="ARBA" id="ARBA00024032"/>
    </source>
</evidence>
<dbReference type="InterPro" id="IPR007872">
    <property type="entry name" value="DPH_MB_dom"/>
</dbReference>
<name>A0A5F9D1B5_RABIT</name>
<dbReference type="PANTHER" id="PTHR21454:SF31">
    <property type="entry name" value="DIPHTHAMIDE BIOSYNTHESIS PROTEIN 3"/>
    <property type="match status" value="1"/>
</dbReference>
<keyword evidence="2" id="KW-0479">Metal-binding</keyword>
<reference evidence="11" key="2">
    <citation type="submission" date="2025-08" db="UniProtKB">
        <authorList>
            <consortium name="Ensembl"/>
        </authorList>
    </citation>
    <scope>IDENTIFICATION</scope>
    <source>
        <strain evidence="11">Thorbecke</strain>
    </source>
</reference>
<keyword evidence="12" id="KW-1185">Reference proteome</keyword>
<dbReference type="Pfam" id="PF05207">
    <property type="entry name" value="Zn_ribbon_CSL"/>
    <property type="match status" value="1"/>
</dbReference>
<dbReference type="AlphaFoldDB" id="A0A5F9D1B5"/>
<keyword evidence="3" id="KW-0408">Iron</keyword>
<dbReference type="STRING" id="9986.ENSOCUP00000039179"/>
<dbReference type="SMR" id="A0A5F9D1B5"/>
<evidence type="ECO:0000259" key="10">
    <source>
        <dbReference type="PROSITE" id="PS51074"/>
    </source>
</evidence>
<evidence type="ECO:0000313" key="11">
    <source>
        <dbReference type="Ensembl" id="ENSOCUP00000039179.1"/>
    </source>
</evidence>
<proteinExistence type="inferred from homology"/>
<evidence type="ECO:0000256" key="1">
    <source>
        <dbReference type="ARBA" id="ARBA00005156"/>
    </source>
</evidence>